<reference evidence="1" key="3">
    <citation type="submission" date="2025-09" db="UniProtKB">
        <authorList>
            <consortium name="Ensembl"/>
        </authorList>
    </citation>
    <scope>IDENTIFICATION</scope>
</reference>
<protein>
    <submittedName>
        <fullName evidence="1">Uncharacterized protein</fullName>
    </submittedName>
</protein>
<name>A0AC11BM06_SHEEP</name>
<dbReference type="Ensembl" id="ENSOART00020020258.2">
    <property type="protein sequence ID" value="ENSOARP00020016774.2"/>
    <property type="gene ID" value="ENSOARG00020015491.2"/>
</dbReference>
<reference evidence="1" key="2">
    <citation type="submission" date="2025-08" db="UniProtKB">
        <authorList>
            <consortium name="Ensembl"/>
        </authorList>
    </citation>
    <scope>IDENTIFICATION</scope>
</reference>
<organism evidence="1">
    <name type="scientific">Ovis aries</name>
    <name type="common">Sheep</name>
    <dbReference type="NCBI Taxonomy" id="9940"/>
    <lineage>
        <taxon>Eukaryota</taxon>
        <taxon>Metazoa</taxon>
        <taxon>Chordata</taxon>
        <taxon>Craniata</taxon>
        <taxon>Vertebrata</taxon>
        <taxon>Euteleostomi</taxon>
        <taxon>Mammalia</taxon>
        <taxon>Eutheria</taxon>
        <taxon>Laurasiatheria</taxon>
        <taxon>Artiodactyla</taxon>
        <taxon>Ruminantia</taxon>
        <taxon>Pecora</taxon>
        <taxon>Bovidae</taxon>
        <taxon>Caprinae</taxon>
        <taxon>Ovis</taxon>
    </lineage>
</organism>
<accession>A0AC11BM06</accession>
<evidence type="ECO:0000313" key="1">
    <source>
        <dbReference type="Ensembl" id="ENSOARP00020016774.2"/>
    </source>
</evidence>
<reference evidence="1" key="1">
    <citation type="submission" date="2020-11" db="EMBL/GenBank/DDBJ databases">
        <authorList>
            <person name="Davenport K.M."/>
            <person name="Bickhart D.M."/>
            <person name="Smith T.P.L."/>
            <person name="Murdoch B.M."/>
            <person name="Rosen B.D."/>
        </authorList>
    </citation>
    <scope>NUCLEOTIDE SEQUENCE [LARGE SCALE GENOMIC DNA]</scope>
    <source>
        <strain evidence="1">OAR_USU_Benz2616</strain>
    </source>
</reference>
<proteinExistence type="predicted"/>
<sequence length="195" mass="21635">MIHLILCASEDQGRVPSLPGFLSAFLPAVPDLCHYPSEAQQCPRCLHAHLQSVTSVIMPWRHNRSDEGAQGPEEESAGASQAAPATQSTRKDPLARKASMLVEFLLEKDTKKEPIMQNALLTVINRKYRQHFSEILRRASERMELVFGLELKEVNHSRNIYVLISKLSLGGDEGPNDEKGCPSLVSPWCSWGSSS</sequence>